<dbReference type="CDD" id="cd00995">
    <property type="entry name" value="PBP2_NikA_DppA_OppA_like"/>
    <property type="match status" value="1"/>
</dbReference>
<keyword evidence="3" id="KW-0732">Signal</keyword>
<dbReference type="GO" id="GO:0015833">
    <property type="term" value="P:peptide transport"/>
    <property type="evidence" value="ECO:0007669"/>
    <property type="project" value="TreeGrafter"/>
</dbReference>
<accession>A0A5P9P503</accession>
<dbReference type="PANTHER" id="PTHR30290">
    <property type="entry name" value="PERIPLASMIC BINDING COMPONENT OF ABC TRANSPORTER"/>
    <property type="match status" value="1"/>
</dbReference>
<dbReference type="RefSeq" id="WP_152941912.1">
    <property type="nucleotide sequence ID" value="NZ_CP045488.1"/>
</dbReference>
<organism evidence="5 6">
    <name type="scientific">Natronorubrum aibiense</name>
    <dbReference type="NCBI Taxonomy" id="348826"/>
    <lineage>
        <taxon>Archaea</taxon>
        <taxon>Methanobacteriati</taxon>
        <taxon>Methanobacteriota</taxon>
        <taxon>Stenosarchaea group</taxon>
        <taxon>Halobacteria</taxon>
        <taxon>Halobacteriales</taxon>
        <taxon>Natrialbaceae</taxon>
        <taxon>Natronorubrum</taxon>
    </lineage>
</organism>
<evidence type="ECO:0000256" key="3">
    <source>
        <dbReference type="ARBA" id="ARBA00022729"/>
    </source>
</evidence>
<dbReference type="InterPro" id="IPR000914">
    <property type="entry name" value="SBP_5_dom"/>
</dbReference>
<evidence type="ECO:0000256" key="2">
    <source>
        <dbReference type="ARBA" id="ARBA00022448"/>
    </source>
</evidence>
<dbReference type="SUPFAM" id="SSF53850">
    <property type="entry name" value="Periplasmic binding protein-like II"/>
    <property type="match status" value="2"/>
</dbReference>
<sequence>MNCDKTDNTDGIDRRSVLAAAGAGLSISLSGCIDSVESVVSNDGDDNLSLSLVTVPDDGNRETVRIARHLERNLEAVGINTTIAWRSPSEFLEMILIDRDFDLYVGRHPADYDPDFLYEALHSRYADEAGWQNPFQYSNPTFFDPLLEEQRRADGDERRERLKPVLRALAEEKPFDPICRPDENRVASARFEGWENAHPATRQGYLGLEPDDGVDRLHALVTDARPSQNVNPLSATISERGTVVNLLYDSLGTLDVTEEDDSVSYEVQPWLADSWELEPAAEVDEFYAGGAAMNESETVDNSTLDAESVDNSTLDAESVDNSTLDAESVDDDAMAATVRLREDCTFHDGEPVTAADVAFTYRFLKDTALGQSVRPSPAPRYRGQVSAVNRIETDPRDDYRLRIIFDAGREVIERALTVPILPRHIWREELKDRINNVDDFTASQGRWGLVTTNSVPPIGSGPFQFESQSERSYLNLERFDDHFTLRADVDLPEPTVDELRFTVDPGSTSSISRVESGDGDLTSSMLESHAIGNISDDSDAERLEDPSWTFYHLGFNTRVSPCSDPRFRRAVCQLIDKDWIARQIFYDHATPLSSPVADEWVPDDLTWDGEDSRTPFIGSDGTLNAEAARAAFESAGFRYDDEGRLQNRY</sequence>
<dbReference type="GeneID" id="42301782"/>
<dbReference type="Gene3D" id="3.10.105.10">
    <property type="entry name" value="Dipeptide-binding Protein, Domain 3"/>
    <property type="match status" value="2"/>
</dbReference>
<feature type="domain" description="Solute-binding protein family 5" evidence="4">
    <location>
        <begin position="266"/>
        <end position="643"/>
    </location>
</feature>
<evidence type="ECO:0000256" key="1">
    <source>
        <dbReference type="ARBA" id="ARBA00005695"/>
    </source>
</evidence>
<dbReference type="PANTHER" id="PTHR30290:SF9">
    <property type="entry name" value="OLIGOPEPTIDE-BINDING PROTEIN APPA"/>
    <property type="match status" value="1"/>
</dbReference>
<dbReference type="KEGG" id="nas:GCU68_12025"/>
<keyword evidence="2" id="KW-0813">Transport</keyword>
<evidence type="ECO:0000313" key="5">
    <source>
        <dbReference type="EMBL" id="QFU83208.1"/>
    </source>
</evidence>
<dbReference type="Gene3D" id="3.40.190.10">
    <property type="entry name" value="Periplasmic binding protein-like II"/>
    <property type="match status" value="1"/>
</dbReference>
<comment type="similarity">
    <text evidence="1">Belongs to the bacterial solute-binding protein 5 family.</text>
</comment>
<dbReference type="EMBL" id="CP045488">
    <property type="protein sequence ID" value="QFU83208.1"/>
    <property type="molecule type" value="Genomic_DNA"/>
</dbReference>
<name>A0A5P9P503_9EURY</name>
<keyword evidence="6" id="KW-1185">Reference proteome</keyword>
<dbReference type="PROSITE" id="PS51257">
    <property type="entry name" value="PROKAR_LIPOPROTEIN"/>
    <property type="match status" value="1"/>
</dbReference>
<dbReference type="AlphaFoldDB" id="A0A5P9P503"/>
<proteinExistence type="inferred from homology"/>
<evidence type="ECO:0000259" key="4">
    <source>
        <dbReference type="Pfam" id="PF00496"/>
    </source>
</evidence>
<dbReference type="Proteomes" id="UP000326170">
    <property type="component" value="Chromosome"/>
</dbReference>
<dbReference type="Pfam" id="PF00496">
    <property type="entry name" value="SBP_bac_5"/>
    <property type="match status" value="1"/>
</dbReference>
<protein>
    <submittedName>
        <fullName evidence="5">ABC transporter substrate-binding protein</fullName>
    </submittedName>
</protein>
<dbReference type="GO" id="GO:1904680">
    <property type="term" value="F:peptide transmembrane transporter activity"/>
    <property type="evidence" value="ECO:0007669"/>
    <property type="project" value="TreeGrafter"/>
</dbReference>
<dbReference type="InterPro" id="IPR039424">
    <property type="entry name" value="SBP_5"/>
</dbReference>
<reference evidence="5 6" key="1">
    <citation type="journal article" date="2007" name="Int. J. Syst. Evol. Microbiol.">
        <title>Natronorubrum sulfidifaciens sp. nov., an extremely haloalkaliphilic archaeon isolated from Aiding salt lake in Xin-Jiang, China.</title>
        <authorList>
            <person name="Cui H.L."/>
            <person name="Tohty D."/>
            <person name="Liu H.C."/>
            <person name="Liu S.J."/>
            <person name="Oren A."/>
            <person name="Zhou P.J."/>
        </authorList>
    </citation>
    <scope>NUCLEOTIDE SEQUENCE [LARGE SCALE GENOMIC DNA]</scope>
    <source>
        <strain evidence="5 6">7-3</strain>
    </source>
</reference>
<gene>
    <name evidence="5" type="ORF">GCU68_12025</name>
</gene>
<dbReference type="OrthoDB" id="194307at2157"/>
<evidence type="ECO:0000313" key="6">
    <source>
        <dbReference type="Proteomes" id="UP000326170"/>
    </source>
</evidence>